<evidence type="ECO:0000256" key="1">
    <source>
        <dbReference type="SAM" id="MobiDB-lite"/>
    </source>
</evidence>
<feature type="region of interest" description="Disordered" evidence="1">
    <location>
        <begin position="190"/>
        <end position="226"/>
    </location>
</feature>
<feature type="region of interest" description="Disordered" evidence="1">
    <location>
        <begin position="1"/>
        <end position="159"/>
    </location>
</feature>
<dbReference type="Proteomes" id="UP000011976">
    <property type="component" value="Unassembled WGS sequence"/>
</dbReference>
<organism evidence="2 3">
    <name type="scientific">Pseudozyma antarctica (strain T-34)</name>
    <name type="common">Yeast</name>
    <name type="synonym">Candida antarctica</name>
    <dbReference type="NCBI Taxonomy" id="1151754"/>
    <lineage>
        <taxon>Eukaryota</taxon>
        <taxon>Fungi</taxon>
        <taxon>Dikarya</taxon>
        <taxon>Basidiomycota</taxon>
        <taxon>Ustilaginomycotina</taxon>
        <taxon>Ustilaginomycetes</taxon>
        <taxon>Ustilaginales</taxon>
        <taxon>Ustilaginaceae</taxon>
        <taxon>Moesziomyces</taxon>
    </lineage>
</organism>
<feature type="compositionally biased region" description="Polar residues" evidence="1">
    <location>
        <begin position="106"/>
        <end position="122"/>
    </location>
</feature>
<evidence type="ECO:0000313" key="3">
    <source>
        <dbReference type="Proteomes" id="UP000011976"/>
    </source>
</evidence>
<evidence type="ECO:0000313" key="2">
    <source>
        <dbReference type="EMBL" id="GAC75463.1"/>
    </source>
</evidence>
<name>M9MEN0_PSEA3</name>
<dbReference type="EMBL" id="DF196781">
    <property type="protein sequence ID" value="GAC75463.1"/>
    <property type="molecule type" value="Genomic_DNA"/>
</dbReference>
<sequence>MSHSDKQQLNQEQHRQRSSNRNTQASLGSPTGEQNSQPQPVEETPAVPSARPLPPPSPQQQQPAIPVGPKPVRAETQPQHAVSQSQASSQQCTQNAEQDSEAGAPQDQSKQQMNTQKSTQDTLARPASANGIAPTAKQQTSNEQQVNQQGLPPLASAISTAPQVTPTVLPNGLAEARFLPLDHAPTATSEHMFKKRVDGDSSPSPTSICIDETSERMPCDSFNAMQ</sequence>
<feature type="compositionally biased region" description="Low complexity" evidence="1">
    <location>
        <begin position="138"/>
        <end position="149"/>
    </location>
</feature>
<accession>M9MEN0</accession>
<feature type="compositionally biased region" description="Low complexity" evidence="1">
    <location>
        <begin position="77"/>
        <end position="96"/>
    </location>
</feature>
<dbReference type="OrthoDB" id="10669778at2759"/>
<proteinExistence type="predicted"/>
<dbReference type="AlphaFoldDB" id="M9MEN0"/>
<protein>
    <submittedName>
        <fullName evidence="2">Uncharacterized protein</fullName>
    </submittedName>
</protein>
<feature type="compositionally biased region" description="Polar residues" evidence="1">
    <location>
        <begin position="19"/>
        <end position="39"/>
    </location>
</feature>
<gene>
    <name evidence="2" type="ORF">PANT_15c00090</name>
</gene>
<reference evidence="3" key="1">
    <citation type="journal article" date="2013" name="Genome Announc.">
        <title>Genome sequence of the basidiomycetous yeast Pseudozyma antarctica T-34, a producer of the glycolipid biosurfactants mannosylerythritol lipids.</title>
        <authorList>
            <person name="Morita T."/>
            <person name="Koike H."/>
            <person name="Koyama Y."/>
            <person name="Hagiwara H."/>
            <person name="Ito E."/>
            <person name="Fukuoka T."/>
            <person name="Imura T."/>
            <person name="Machida M."/>
            <person name="Kitamoto D."/>
        </authorList>
    </citation>
    <scope>NUCLEOTIDE SEQUENCE [LARGE SCALE GENOMIC DNA]</scope>
    <source>
        <strain evidence="3">T-34</strain>
    </source>
</reference>